<dbReference type="GO" id="GO:0005840">
    <property type="term" value="C:ribosome"/>
    <property type="evidence" value="ECO:0007669"/>
    <property type="project" value="UniProtKB-KW"/>
</dbReference>
<comment type="similarity">
    <text evidence="1 4">Belongs to the universal ribosomal protein uL23 family.</text>
</comment>
<dbReference type="SUPFAM" id="SSF54189">
    <property type="entry name" value="Ribosomal proteins S24e, L23 and L15e"/>
    <property type="match status" value="1"/>
</dbReference>
<evidence type="ECO:0000256" key="4">
    <source>
        <dbReference type="HAMAP-Rule" id="MF_01369"/>
    </source>
</evidence>
<evidence type="ECO:0000256" key="3">
    <source>
        <dbReference type="ARBA" id="ARBA00023274"/>
    </source>
</evidence>
<comment type="subunit">
    <text evidence="4">Part of the 50S ribosomal subunit. Contacts protein L29, and trigger factor when it is bound to the ribosome.</text>
</comment>
<dbReference type="GO" id="GO:0019843">
    <property type="term" value="F:rRNA binding"/>
    <property type="evidence" value="ECO:0007669"/>
    <property type="project" value="UniProtKB-UniRule"/>
</dbReference>
<keyword evidence="2 4" id="KW-0689">Ribosomal protein</keyword>
<keyword evidence="3 4" id="KW-0687">Ribonucleoprotein</keyword>
<evidence type="ECO:0000313" key="5">
    <source>
        <dbReference type="EMBL" id="KKS33269.1"/>
    </source>
</evidence>
<evidence type="ECO:0000256" key="1">
    <source>
        <dbReference type="ARBA" id="ARBA00006700"/>
    </source>
</evidence>
<dbReference type="HAMAP" id="MF_01369_B">
    <property type="entry name" value="Ribosomal_uL23_B"/>
    <property type="match status" value="1"/>
</dbReference>
<dbReference type="AlphaFoldDB" id="A0A0G0Y9B1"/>
<dbReference type="InterPro" id="IPR012677">
    <property type="entry name" value="Nucleotide-bd_a/b_plait_sf"/>
</dbReference>
<sequence length="98" mass="11141">MQNKFFLKPLRTEKTMREIAKNKYAFGVDAAATKTDIKKIAQEVFGIKVVSMQTIKVHGKKYKTGKKGLYGRHSDWKKAIIEIQAGQKIDLFEAAPIK</sequence>
<evidence type="ECO:0000313" key="6">
    <source>
        <dbReference type="Proteomes" id="UP000034160"/>
    </source>
</evidence>
<dbReference type="Gene3D" id="3.30.70.330">
    <property type="match status" value="1"/>
</dbReference>
<gene>
    <name evidence="4" type="primary">rplW</name>
    <name evidence="5" type="ORF">UU93_C0001G0100</name>
</gene>
<comment type="caution">
    <text evidence="5">The sequence shown here is derived from an EMBL/GenBank/DDBJ whole genome shotgun (WGS) entry which is preliminary data.</text>
</comment>
<dbReference type="STRING" id="1618356.UU93_C0001G0100"/>
<keyword evidence="4" id="KW-0699">rRNA-binding</keyword>
<accession>A0A0G0Y9B1</accession>
<organism evidence="5 6">
    <name type="scientific">Candidatus Amesbacteria bacterium GW2011_GWA2_42_12</name>
    <dbReference type="NCBI Taxonomy" id="1618356"/>
    <lineage>
        <taxon>Bacteria</taxon>
        <taxon>Candidatus Amesiibacteriota</taxon>
    </lineage>
</organism>
<reference evidence="5 6" key="1">
    <citation type="journal article" date="2015" name="Nature">
        <title>rRNA introns, odd ribosomes, and small enigmatic genomes across a large radiation of phyla.</title>
        <authorList>
            <person name="Brown C.T."/>
            <person name="Hug L.A."/>
            <person name="Thomas B.C."/>
            <person name="Sharon I."/>
            <person name="Castelle C.J."/>
            <person name="Singh A."/>
            <person name="Wilkins M.J."/>
            <person name="Williams K.H."/>
            <person name="Banfield J.F."/>
        </authorList>
    </citation>
    <scope>NUCLEOTIDE SEQUENCE [LARGE SCALE GENOMIC DNA]</scope>
</reference>
<name>A0A0G0Y9B1_9BACT</name>
<dbReference type="Proteomes" id="UP000034160">
    <property type="component" value="Unassembled WGS sequence"/>
</dbReference>
<dbReference type="GO" id="GO:1990904">
    <property type="term" value="C:ribonucleoprotein complex"/>
    <property type="evidence" value="ECO:0007669"/>
    <property type="project" value="UniProtKB-KW"/>
</dbReference>
<dbReference type="Pfam" id="PF00276">
    <property type="entry name" value="Ribosomal_L23"/>
    <property type="match status" value="1"/>
</dbReference>
<dbReference type="NCBIfam" id="NF004363">
    <property type="entry name" value="PRK05738.2-4"/>
    <property type="match status" value="1"/>
</dbReference>
<comment type="function">
    <text evidence="4">One of the early assembly proteins it binds 23S rRNA. One of the proteins that surrounds the polypeptide exit tunnel on the outside of the ribosome. Forms the main docking site for trigger factor binding to the ribosome.</text>
</comment>
<dbReference type="GO" id="GO:0006412">
    <property type="term" value="P:translation"/>
    <property type="evidence" value="ECO:0007669"/>
    <property type="project" value="UniProtKB-UniRule"/>
</dbReference>
<evidence type="ECO:0000256" key="2">
    <source>
        <dbReference type="ARBA" id="ARBA00022980"/>
    </source>
</evidence>
<keyword evidence="4" id="KW-0694">RNA-binding</keyword>
<dbReference type="PANTHER" id="PTHR11620">
    <property type="entry name" value="60S RIBOSOMAL PROTEIN L23A"/>
    <property type="match status" value="1"/>
</dbReference>
<dbReference type="EMBL" id="LCCN01000001">
    <property type="protein sequence ID" value="KKS33269.1"/>
    <property type="molecule type" value="Genomic_DNA"/>
</dbReference>
<dbReference type="InterPro" id="IPR012678">
    <property type="entry name" value="Ribosomal_uL23/eL15/eS24_sf"/>
</dbReference>
<dbReference type="InterPro" id="IPR013025">
    <property type="entry name" value="Ribosomal_uL23-like"/>
</dbReference>
<protein>
    <recommendedName>
        <fullName evidence="4">Large ribosomal subunit protein uL23</fullName>
    </recommendedName>
</protein>
<dbReference type="GO" id="GO:0003735">
    <property type="term" value="F:structural constituent of ribosome"/>
    <property type="evidence" value="ECO:0007669"/>
    <property type="project" value="InterPro"/>
</dbReference>
<proteinExistence type="inferred from homology"/>